<feature type="domain" description="Peptidase M16 N-terminal" evidence="2">
    <location>
        <begin position="103"/>
        <end position="182"/>
    </location>
</feature>
<reference evidence="3 4" key="1">
    <citation type="submission" date="2011-02" db="EMBL/GenBank/DDBJ databases">
        <title>The Genome Sequence of Sphaeroforma arctica JP610.</title>
        <authorList>
            <consortium name="The Broad Institute Genome Sequencing Platform"/>
            <person name="Russ C."/>
            <person name="Cuomo C."/>
            <person name="Young S.K."/>
            <person name="Zeng Q."/>
            <person name="Gargeya S."/>
            <person name="Alvarado L."/>
            <person name="Berlin A."/>
            <person name="Chapman S.B."/>
            <person name="Chen Z."/>
            <person name="Freedman E."/>
            <person name="Gellesch M."/>
            <person name="Goldberg J."/>
            <person name="Griggs A."/>
            <person name="Gujja S."/>
            <person name="Heilman E."/>
            <person name="Heiman D."/>
            <person name="Howarth C."/>
            <person name="Mehta T."/>
            <person name="Neiman D."/>
            <person name="Pearson M."/>
            <person name="Roberts A."/>
            <person name="Saif S."/>
            <person name="Shea T."/>
            <person name="Shenoy N."/>
            <person name="Sisk P."/>
            <person name="Stolte C."/>
            <person name="Sykes S."/>
            <person name="White J."/>
            <person name="Yandava C."/>
            <person name="Burger G."/>
            <person name="Gray M.W."/>
            <person name="Holland P.W.H."/>
            <person name="King N."/>
            <person name="Lang F.B.F."/>
            <person name="Roger A.J."/>
            <person name="Ruiz-Trillo I."/>
            <person name="Haas B."/>
            <person name="Nusbaum C."/>
            <person name="Birren B."/>
        </authorList>
    </citation>
    <scope>NUCLEOTIDE SEQUENCE [LARGE SCALE GENOMIC DNA]</scope>
    <source>
        <strain evidence="3 4">JP610</strain>
    </source>
</reference>
<dbReference type="PANTHER" id="PTHR43016:SF13">
    <property type="entry name" value="PRESEQUENCE PROTEASE, MITOCHONDRIAL"/>
    <property type="match status" value="1"/>
</dbReference>
<dbReference type="InterPro" id="IPR011249">
    <property type="entry name" value="Metalloenz_LuxS/M16"/>
</dbReference>
<dbReference type="Proteomes" id="UP000054560">
    <property type="component" value="Unassembled WGS sequence"/>
</dbReference>
<evidence type="ECO:0000313" key="4">
    <source>
        <dbReference type="Proteomes" id="UP000054560"/>
    </source>
</evidence>
<sequence length="273" mass="30825">MWRTIHTVQQSAVRSSHLLRRWASSNTALAQNTTAHARISHHKDVRLKVGETVNEFTIKGTESIPELSLTAGQHVHDKTGAVGLHIARADDNNVFSIEFRTPPEDSSGVTHVLQHVSLCGSEKYPCRDPFFNMLSRSMATFMNAWTASDYTMYPLSTQNANDYNYLLDVYLDAVLHPSIRERSDSRGGDSDGWDTDDYLRELRKLAAEFQEYKYRKKTGKRKFTVEEKSESSNGDEIQSSPEFEEPDSSGPDYLPPSAKQSRTSTTVTTRKKA</sequence>
<dbReference type="EMBL" id="KQ241611">
    <property type="protein sequence ID" value="KNC87410.1"/>
    <property type="molecule type" value="Genomic_DNA"/>
</dbReference>
<feature type="region of interest" description="Disordered" evidence="1">
    <location>
        <begin position="219"/>
        <end position="273"/>
    </location>
</feature>
<accession>A0A0L0GEH0</accession>
<dbReference type="Gene3D" id="3.30.830.10">
    <property type="entry name" value="Metalloenzyme, LuxS/M16 peptidase-like"/>
    <property type="match status" value="1"/>
</dbReference>
<dbReference type="eggNOG" id="KOG2019">
    <property type="taxonomic scope" value="Eukaryota"/>
</dbReference>
<dbReference type="GO" id="GO:0005759">
    <property type="term" value="C:mitochondrial matrix"/>
    <property type="evidence" value="ECO:0007669"/>
    <property type="project" value="TreeGrafter"/>
</dbReference>
<dbReference type="Pfam" id="PF00675">
    <property type="entry name" value="Peptidase_M16"/>
    <property type="match status" value="1"/>
</dbReference>
<dbReference type="GeneID" id="25901004"/>
<evidence type="ECO:0000256" key="1">
    <source>
        <dbReference type="SAM" id="MobiDB-lite"/>
    </source>
</evidence>
<dbReference type="OrthoDB" id="10250783at2759"/>
<dbReference type="GO" id="GO:0016485">
    <property type="term" value="P:protein processing"/>
    <property type="evidence" value="ECO:0007669"/>
    <property type="project" value="TreeGrafter"/>
</dbReference>
<dbReference type="SUPFAM" id="SSF63411">
    <property type="entry name" value="LuxS/MPP-like metallohydrolase"/>
    <property type="match status" value="1"/>
</dbReference>
<keyword evidence="4" id="KW-1185">Reference proteome</keyword>
<protein>
    <recommendedName>
        <fullName evidence="2">Peptidase M16 N-terminal domain-containing protein</fullName>
    </recommendedName>
</protein>
<organism evidence="3 4">
    <name type="scientific">Sphaeroforma arctica JP610</name>
    <dbReference type="NCBI Taxonomy" id="667725"/>
    <lineage>
        <taxon>Eukaryota</taxon>
        <taxon>Ichthyosporea</taxon>
        <taxon>Ichthyophonida</taxon>
        <taxon>Sphaeroforma</taxon>
    </lineage>
</organism>
<evidence type="ECO:0000313" key="3">
    <source>
        <dbReference type="EMBL" id="KNC87410.1"/>
    </source>
</evidence>
<name>A0A0L0GEH0_9EUKA</name>
<feature type="compositionally biased region" description="Polar residues" evidence="1">
    <location>
        <begin position="231"/>
        <end position="241"/>
    </location>
</feature>
<dbReference type="PANTHER" id="PTHR43016">
    <property type="entry name" value="PRESEQUENCE PROTEASE"/>
    <property type="match status" value="1"/>
</dbReference>
<feature type="compositionally biased region" description="Low complexity" evidence="1">
    <location>
        <begin position="261"/>
        <end position="273"/>
    </location>
</feature>
<dbReference type="STRING" id="667725.A0A0L0GEH0"/>
<dbReference type="RefSeq" id="XP_014161312.1">
    <property type="nucleotide sequence ID" value="XM_014305837.1"/>
</dbReference>
<dbReference type="AlphaFoldDB" id="A0A0L0GEH0"/>
<dbReference type="GO" id="GO:0046872">
    <property type="term" value="F:metal ion binding"/>
    <property type="evidence" value="ECO:0007669"/>
    <property type="project" value="InterPro"/>
</dbReference>
<dbReference type="InterPro" id="IPR011765">
    <property type="entry name" value="Pept_M16_N"/>
</dbReference>
<proteinExistence type="predicted"/>
<evidence type="ECO:0000259" key="2">
    <source>
        <dbReference type="Pfam" id="PF00675"/>
    </source>
</evidence>
<dbReference type="GO" id="GO:0004222">
    <property type="term" value="F:metalloendopeptidase activity"/>
    <property type="evidence" value="ECO:0007669"/>
    <property type="project" value="TreeGrafter"/>
</dbReference>
<gene>
    <name evidence="3" type="ORF">SARC_00500</name>
</gene>